<feature type="transmembrane region" description="Helical" evidence="1">
    <location>
        <begin position="110"/>
        <end position="129"/>
    </location>
</feature>
<gene>
    <name evidence="2" type="ORF">LKD32_06430</name>
</gene>
<protein>
    <submittedName>
        <fullName evidence="2">DUF5684 domain-containing protein</fullName>
    </submittedName>
</protein>
<dbReference type="InterPro" id="IPR043739">
    <property type="entry name" value="DUF5684"/>
</dbReference>
<comment type="caution">
    <text evidence="2">The sequence shown here is derived from an EMBL/GenBank/DDBJ whole genome shotgun (WGS) entry which is preliminary data.</text>
</comment>
<dbReference type="RefSeq" id="WP_308451133.1">
    <property type="nucleotide sequence ID" value="NZ_JAJEPU010000014.1"/>
</dbReference>
<dbReference type="Pfam" id="PF18936">
    <property type="entry name" value="DUF5684"/>
    <property type="match status" value="1"/>
</dbReference>
<feature type="transmembrane region" description="Helical" evidence="1">
    <location>
        <begin position="6"/>
        <end position="29"/>
    </location>
</feature>
<reference evidence="2" key="1">
    <citation type="submission" date="2021-10" db="EMBL/GenBank/DDBJ databases">
        <title>Anaerobic single-cell dispensing facilitates the cultivation of human gut bacteria.</title>
        <authorList>
            <person name="Afrizal A."/>
        </authorList>
    </citation>
    <scope>NUCLEOTIDE SEQUENCE</scope>
    <source>
        <strain evidence="2">CLA-AA-H274</strain>
    </source>
</reference>
<organism evidence="2 3">
    <name type="scientific">Brotaphodocola catenula</name>
    <dbReference type="NCBI Taxonomy" id="2885361"/>
    <lineage>
        <taxon>Bacteria</taxon>
        <taxon>Bacillati</taxon>
        <taxon>Bacillota</taxon>
        <taxon>Clostridia</taxon>
        <taxon>Lachnospirales</taxon>
        <taxon>Lachnospiraceae</taxon>
        <taxon>Brotaphodocola</taxon>
    </lineage>
</organism>
<proteinExistence type="predicted"/>
<evidence type="ECO:0000256" key="1">
    <source>
        <dbReference type="SAM" id="Phobius"/>
    </source>
</evidence>
<keyword evidence="1" id="KW-0812">Transmembrane</keyword>
<feature type="transmembrane region" description="Helical" evidence="1">
    <location>
        <begin position="59"/>
        <end position="77"/>
    </location>
</feature>
<accession>A0AAE3APL4</accession>
<keyword evidence="1" id="KW-0472">Membrane</keyword>
<feature type="transmembrane region" description="Helical" evidence="1">
    <location>
        <begin position="83"/>
        <end position="103"/>
    </location>
</feature>
<name>A0AAE3APL4_9FIRM</name>
<evidence type="ECO:0000313" key="2">
    <source>
        <dbReference type="EMBL" id="MCC2164516.1"/>
    </source>
</evidence>
<dbReference type="Proteomes" id="UP001198962">
    <property type="component" value="Unassembled WGS sequence"/>
</dbReference>
<keyword evidence="3" id="KW-1185">Reference proteome</keyword>
<sequence length="138" mass="15333">MDGMITIFAIVAVFVICWYILNVVAYWRIFTKAGEAGWKSLIPVYNTYVQYKLTWNTKMFFVSLALSLITGSLSMIGGSAENLSYVISLILAVIQLTALYKLAEAFGRGVLFAVGLVFLNPIFLLILGFSDNQYQGAH</sequence>
<dbReference type="AlphaFoldDB" id="A0AAE3APL4"/>
<dbReference type="EMBL" id="JAJEPU010000014">
    <property type="protein sequence ID" value="MCC2164516.1"/>
    <property type="molecule type" value="Genomic_DNA"/>
</dbReference>
<evidence type="ECO:0000313" key="3">
    <source>
        <dbReference type="Proteomes" id="UP001198962"/>
    </source>
</evidence>
<keyword evidence="1" id="KW-1133">Transmembrane helix</keyword>